<evidence type="ECO:0000313" key="17">
    <source>
        <dbReference type="Proteomes" id="UP001174677"/>
    </source>
</evidence>
<dbReference type="PROSITE" id="PS50011">
    <property type="entry name" value="PROTEIN_KINASE_DOM"/>
    <property type="match status" value="1"/>
</dbReference>
<evidence type="ECO:0000313" key="16">
    <source>
        <dbReference type="EMBL" id="KAJ9189882.1"/>
    </source>
</evidence>
<dbReference type="SUPFAM" id="SSF56112">
    <property type="entry name" value="Protein kinase-like (PK-like)"/>
    <property type="match status" value="1"/>
</dbReference>
<keyword evidence="6" id="KW-0547">Nucleotide-binding</keyword>
<keyword evidence="13" id="KW-0812">Transmembrane</keyword>
<keyword evidence="17" id="KW-1185">Reference proteome</keyword>
<evidence type="ECO:0000256" key="6">
    <source>
        <dbReference type="ARBA" id="ARBA00022741"/>
    </source>
</evidence>
<dbReference type="PROSITE" id="PS00108">
    <property type="entry name" value="PROTEIN_KINASE_ST"/>
    <property type="match status" value="1"/>
</dbReference>
<dbReference type="SMART" id="SM00179">
    <property type="entry name" value="EGF_CA"/>
    <property type="match status" value="1"/>
</dbReference>
<feature type="domain" description="Protein kinase" evidence="15">
    <location>
        <begin position="399"/>
        <end position="672"/>
    </location>
</feature>
<feature type="signal peptide" evidence="14">
    <location>
        <begin position="1"/>
        <end position="24"/>
    </location>
</feature>
<evidence type="ECO:0000256" key="5">
    <source>
        <dbReference type="ARBA" id="ARBA00022729"/>
    </source>
</evidence>
<reference evidence="16" key="1">
    <citation type="journal article" date="2023" name="Plant Biotechnol. J.">
        <title>Chromosome-level wild Hevea brasiliensis genome provides new tools for genomic-assisted breeding and valuable loci to elevate rubber yield.</title>
        <authorList>
            <person name="Cheng H."/>
            <person name="Song X."/>
            <person name="Hu Y."/>
            <person name="Wu T."/>
            <person name="Yang Q."/>
            <person name="An Z."/>
            <person name="Feng S."/>
            <person name="Deng Z."/>
            <person name="Wu W."/>
            <person name="Zeng X."/>
            <person name="Tu M."/>
            <person name="Wang X."/>
            <person name="Huang H."/>
        </authorList>
    </citation>
    <scope>NUCLEOTIDE SEQUENCE</scope>
    <source>
        <strain evidence="16">MT/VB/25A 57/8</strain>
    </source>
</reference>
<evidence type="ECO:0000256" key="7">
    <source>
        <dbReference type="ARBA" id="ARBA00022777"/>
    </source>
</evidence>
<keyword evidence="13" id="KW-1133">Transmembrane helix</keyword>
<gene>
    <name evidence="16" type="ORF">P3X46_001133</name>
</gene>
<evidence type="ECO:0000256" key="10">
    <source>
        <dbReference type="ARBA" id="ARBA00023180"/>
    </source>
</evidence>
<evidence type="ECO:0000256" key="11">
    <source>
        <dbReference type="ARBA" id="ARBA00047558"/>
    </source>
</evidence>
<evidence type="ECO:0000256" key="9">
    <source>
        <dbReference type="ARBA" id="ARBA00023157"/>
    </source>
</evidence>
<dbReference type="CDD" id="cd14066">
    <property type="entry name" value="STKc_IRAK"/>
    <property type="match status" value="1"/>
</dbReference>
<comment type="catalytic activity">
    <reaction evidence="12">
        <text>L-threonyl-[protein] + ATP = O-phospho-L-threonyl-[protein] + ADP + H(+)</text>
        <dbReference type="Rhea" id="RHEA:46608"/>
        <dbReference type="Rhea" id="RHEA-COMP:11060"/>
        <dbReference type="Rhea" id="RHEA-COMP:11605"/>
        <dbReference type="ChEBI" id="CHEBI:15378"/>
        <dbReference type="ChEBI" id="CHEBI:30013"/>
        <dbReference type="ChEBI" id="CHEBI:30616"/>
        <dbReference type="ChEBI" id="CHEBI:61977"/>
        <dbReference type="ChEBI" id="CHEBI:456216"/>
    </reaction>
</comment>
<comment type="subcellular location">
    <subcellularLocation>
        <location evidence="1">Membrane</location>
        <topology evidence="1">Single-pass type I membrane protein</topology>
    </subcellularLocation>
</comment>
<dbReference type="Proteomes" id="UP001174677">
    <property type="component" value="Chromosome 1"/>
</dbReference>
<dbReference type="PANTHER" id="PTHR27005">
    <property type="entry name" value="WALL-ASSOCIATED RECEPTOR KINASE-LIKE 21"/>
    <property type="match status" value="1"/>
</dbReference>
<comment type="caution">
    <text evidence="16">The sequence shown here is derived from an EMBL/GenBank/DDBJ whole genome shotgun (WGS) entry which is preliminary data.</text>
</comment>
<dbReference type="Gene3D" id="1.10.510.10">
    <property type="entry name" value="Transferase(Phosphotransferase) domain 1"/>
    <property type="match status" value="1"/>
</dbReference>
<dbReference type="InterPro" id="IPR018097">
    <property type="entry name" value="EGF_Ca-bd_CS"/>
</dbReference>
<dbReference type="Pfam" id="PF07645">
    <property type="entry name" value="EGF_CA"/>
    <property type="match status" value="1"/>
</dbReference>
<keyword evidence="5 14" id="KW-0732">Signal</keyword>
<dbReference type="InterPro" id="IPR001881">
    <property type="entry name" value="EGF-like_Ca-bd_dom"/>
</dbReference>
<dbReference type="InterPro" id="IPR000719">
    <property type="entry name" value="Prot_kinase_dom"/>
</dbReference>
<feature type="chain" id="PRO_5046301015" description="Protein kinase domain-containing protein" evidence="14">
    <location>
        <begin position="25"/>
        <end position="739"/>
    </location>
</feature>
<evidence type="ECO:0000256" key="4">
    <source>
        <dbReference type="ARBA" id="ARBA00022679"/>
    </source>
</evidence>
<sequence length="739" mass="82993">MVAELVRQVSFSLALLLTIESAIAAPPMSKLKCKDYCGNISIPYPFGMGNKDCYFNEWFEIKCNESAYPPRAFIASIEMEVFYIDVGGRAIVRSPIISSNCSGGKGDKPINLTGSPFYISTWNSFIAVGCDIRALLMDDPLLRIGCDSRCHGQKDIDLREMLPKLQTIDSDGYILTGSDCNGTDCCKTSVPSANQMVFHPIFNQSTDGCKLAFLAIDGGRRFDQFPFPRHPYVHFLMQLDWTINSTLMRAVDNETADCYNNTGFNASEFQFNCRCRESRYEGNPYIGCADIDECVKQQDYFCQRLTKCVNTYGSYKCVPDPKWIIIIVVCGVIGVLTIPFGCWRLYKLIKKIRNIQLKKKFFKRNGGLLLKQQLTLSDGGVHKTKLFSSKELEKATNRFCENMILGQGGQGTVYKGMLTDGRIVAIKKSKLVDEGKVQEFINEVVILSQINHRNVVKLLGCCLETEVPLLVYEFIPNGSLFEYLHGQSEEAPLPWEMRVRIAGEVARALAYLHSAASIPIYHRDIKSTNVLLDEKNRAKVSDFGTSRSIAIDQTHLTTHVQGTFGYLDPEYFQTSQFTEKSDVYSFGVVLVELLSGQKPIYSRSSDEITSLATYFILLMEENKLFDIIDARIVEHCPEEEIIEVSNLAKRCLNLSGKKRPTMQEVAMELEGIQASRSKLNIQQNNEEIKDALSDDASITDSCETEDTLTDDIAIAVSCEFSNVKAPSMKVEPLIANKTW</sequence>
<dbReference type="PANTHER" id="PTHR27005:SF280">
    <property type="entry name" value="WALL-ASSOCIATED RECEPTOR KINASE-LIKE 8"/>
    <property type="match status" value="1"/>
</dbReference>
<evidence type="ECO:0000256" key="12">
    <source>
        <dbReference type="ARBA" id="ARBA00047951"/>
    </source>
</evidence>
<feature type="transmembrane region" description="Helical" evidence="13">
    <location>
        <begin position="323"/>
        <end position="346"/>
    </location>
</feature>
<keyword evidence="10" id="KW-0325">Glycoprotein</keyword>
<evidence type="ECO:0000256" key="1">
    <source>
        <dbReference type="ARBA" id="ARBA00004479"/>
    </source>
</evidence>
<dbReference type="InterPro" id="IPR011009">
    <property type="entry name" value="Kinase-like_dom_sf"/>
</dbReference>
<dbReference type="InterPro" id="IPR045274">
    <property type="entry name" value="WAK-like"/>
</dbReference>
<evidence type="ECO:0000256" key="2">
    <source>
        <dbReference type="ARBA" id="ARBA00022527"/>
    </source>
</evidence>
<dbReference type="EMBL" id="JARPOI010000001">
    <property type="protein sequence ID" value="KAJ9189882.1"/>
    <property type="molecule type" value="Genomic_DNA"/>
</dbReference>
<evidence type="ECO:0000259" key="15">
    <source>
        <dbReference type="PROSITE" id="PS50011"/>
    </source>
</evidence>
<dbReference type="Pfam" id="PF13947">
    <property type="entry name" value="GUB_WAK_bind"/>
    <property type="match status" value="1"/>
</dbReference>
<dbReference type="Pfam" id="PF00069">
    <property type="entry name" value="Pkinase"/>
    <property type="match status" value="1"/>
</dbReference>
<keyword evidence="8" id="KW-0067">ATP-binding</keyword>
<dbReference type="CDD" id="cd00054">
    <property type="entry name" value="EGF_CA"/>
    <property type="match status" value="1"/>
</dbReference>
<keyword evidence="2" id="KW-0723">Serine/threonine-protein kinase</keyword>
<keyword evidence="7" id="KW-0418">Kinase</keyword>
<proteinExistence type="predicted"/>
<dbReference type="InterPro" id="IPR049883">
    <property type="entry name" value="NOTCH1_EGF-like"/>
</dbReference>
<dbReference type="InterPro" id="IPR008271">
    <property type="entry name" value="Ser/Thr_kinase_AS"/>
</dbReference>
<organism evidence="16 17">
    <name type="scientific">Hevea brasiliensis</name>
    <name type="common">Para rubber tree</name>
    <name type="synonym">Siphonia brasiliensis</name>
    <dbReference type="NCBI Taxonomy" id="3981"/>
    <lineage>
        <taxon>Eukaryota</taxon>
        <taxon>Viridiplantae</taxon>
        <taxon>Streptophyta</taxon>
        <taxon>Embryophyta</taxon>
        <taxon>Tracheophyta</taxon>
        <taxon>Spermatophyta</taxon>
        <taxon>Magnoliopsida</taxon>
        <taxon>eudicotyledons</taxon>
        <taxon>Gunneridae</taxon>
        <taxon>Pentapetalae</taxon>
        <taxon>rosids</taxon>
        <taxon>fabids</taxon>
        <taxon>Malpighiales</taxon>
        <taxon>Euphorbiaceae</taxon>
        <taxon>Crotonoideae</taxon>
        <taxon>Micrandreae</taxon>
        <taxon>Hevea</taxon>
    </lineage>
</organism>
<evidence type="ECO:0000256" key="14">
    <source>
        <dbReference type="SAM" id="SignalP"/>
    </source>
</evidence>
<dbReference type="Gene3D" id="3.30.200.20">
    <property type="entry name" value="Phosphorylase Kinase, domain 1"/>
    <property type="match status" value="1"/>
</dbReference>
<keyword evidence="3" id="KW-0245">EGF-like domain</keyword>
<name>A0ABQ9NDY3_HEVBR</name>
<dbReference type="InterPro" id="IPR025287">
    <property type="entry name" value="WAK_GUB"/>
</dbReference>
<keyword evidence="4" id="KW-0808">Transferase</keyword>
<comment type="catalytic activity">
    <reaction evidence="11">
        <text>L-seryl-[protein] + ATP = O-phospho-L-seryl-[protein] + ADP + H(+)</text>
        <dbReference type="Rhea" id="RHEA:17989"/>
        <dbReference type="Rhea" id="RHEA-COMP:9863"/>
        <dbReference type="Rhea" id="RHEA-COMP:11604"/>
        <dbReference type="ChEBI" id="CHEBI:15378"/>
        <dbReference type="ChEBI" id="CHEBI:29999"/>
        <dbReference type="ChEBI" id="CHEBI:30616"/>
        <dbReference type="ChEBI" id="CHEBI:83421"/>
        <dbReference type="ChEBI" id="CHEBI:456216"/>
    </reaction>
</comment>
<evidence type="ECO:0000256" key="8">
    <source>
        <dbReference type="ARBA" id="ARBA00022840"/>
    </source>
</evidence>
<dbReference type="SMART" id="SM00220">
    <property type="entry name" value="S_TKc"/>
    <property type="match status" value="1"/>
</dbReference>
<accession>A0ABQ9NDY3</accession>
<protein>
    <recommendedName>
        <fullName evidence="15">Protein kinase domain-containing protein</fullName>
    </recommendedName>
</protein>
<keyword evidence="9" id="KW-1015">Disulfide bond</keyword>
<evidence type="ECO:0000256" key="13">
    <source>
        <dbReference type="SAM" id="Phobius"/>
    </source>
</evidence>
<keyword evidence="13" id="KW-0472">Membrane</keyword>
<dbReference type="Gene3D" id="2.10.25.10">
    <property type="entry name" value="Laminin"/>
    <property type="match status" value="1"/>
</dbReference>
<evidence type="ECO:0000256" key="3">
    <source>
        <dbReference type="ARBA" id="ARBA00022536"/>
    </source>
</evidence>
<dbReference type="PROSITE" id="PS01187">
    <property type="entry name" value="EGF_CA"/>
    <property type="match status" value="1"/>
</dbReference>